<feature type="coiled-coil region" evidence="1">
    <location>
        <begin position="314"/>
        <end position="341"/>
    </location>
</feature>
<name>A0ABM0W2J9_CAMSA</name>
<dbReference type="GeneID" id="104745284"/>
<gene>
    <name evidence="4" type="primary">LOC104745284</name>
</gene>
<keyword evidence="1" id="KW-0175">Coiled coil</keyword>
<protein>
    <submittedName>
        <fullName evidence="4">Uncharacterized protein LOC104745284</fullName>
    </submittedName>
</protein>
<feature type="region of interest" description="Disordered" evidence="2">
    <location>
        <begin position="1"/>
        <end position="47"/>
    </location>
</feature>
<evidence type="ECO:0000313" key="4">
    <source>
        <dbReference type="RefSeq" id="XP_010464785.1"/>
    </source>
</evidence>
<accession>A0ABM0W2J9</accession>
<reference evidence="4" key="2">
    <citation type="submission" date="2025-08" db="UniProtKB">
        <authorList>
            <consortium name="RefSeq"/>
        </authorList>
    </citation>
    <scope>IDENTIFICATION</scope>
    <source>
        <tissue evidence="4">Leaf</tissue>
    </source>
</reference>
<sequence length="399" mass="45097">MRPPINIGGRLYGQSSSSQAAGFQRTLPPRISNPQAANVEPVEQREENLPVQRDVRVLDPARRNGAKWFKHNTEVSTRVRKIIEGNFKGAWYSWNKVPQYYRDAWFSTFKTRFQWDPTIEHLVKANFDALAATRLKGMVSLAKSKGKQPEWILSEHWEKMVDYWKTPKAKEKSEKARSSRLFSRDGLGPHCHRAGSRSYAKVKDVLEANNEDSSFIAVMRKTHQKSDGSYVDERARLIAEAYDEHLLERLAQMESSNGEVLTMDSLTIEEKNDIYVKIAGISKQGRVFGLGSLQSGVSMSLDGSAVPPQATEEVGTLTLRVQELEMELQKSREDNVVIQKRLDSVEQLIQSFAGPSGSNAAAPSTPQTSIHYKKTWFLRLQLVTTYVVVIFGDYLMTIG</sequence>
<evidence type="ECO:0000256" key="2">
    <source>
        <dbReference type="SAM" id="MobiDB-lite"/>
    </source>
</evidence>
<reference evidence="3" key="1">
    <citation type="journal article" date="2014" name="Nat. Commun.">
        <title>The emerging biofuel crop Camelina sativa retains a highly undifferentiated hexaploid genome structure.</title>
        <authorList>
            <person name="Kagale S."/>
            <person name="Koh C."/>
            <person name="Nixon J."/>
            <person name="Bollina V."/>
            <person name="Clarke W.E."/>
            <person name="Tuteja R."/>
            <person name="Spillane C."/>
            <person name="Robinson S.J."/>
            <person name="Links M.G."/>
            <person name="Clarke C."/>
            <person name="Higgins E.E."/>
            <person name="Huebert T."/>
            <person name="Sharpe A.G."/>
            <person name="Parkin I.A."/>
        </authorList>
    </citation>
    <scope>NUCLEOTIDE SEQUENCE [LARGE SCALE GENOMIC DNA]</scope>
    <source>
        <strain evidence="3">cv. DH55</strain>
    </source>
</reference>
<keyword evidence="3" id="KW-1185">Reference proteome</keyword>
<organism evidence="3 4">
    <name type="scientific">Camelina sativa</name>
    <name type="common">False flax</name>
    <name type="synonym">Myagrum sativum</name>
    <dbReference type="NCBI Taxonomy" id="90675"/>
    <lineage>
        <taxon>Eukaryota</taxon>
        <taxon>Viridiplantae</taxon>
        <taxon>Streptophyta</taxon>
        <taxon>Embryophyta</taxon>
        <taxon>Tracheophyta</taxon>
        <taxon>Spermatophyta</taxon>
        <taxon>Magnoliopsida</taxon>
        <taxon>eudicotyledons</taxon>
        <taxon>Gunneridae</taxon>
        <taxon>Pentapetalae</taxon>
        <taxon>rosids</taxon>
        <taxon>malvids</taxon>
        <taxon>Brassicales</taxon>
        <taxon>Brassicaceae</taxon>
        <taxon>Camelineae</taxon>
        <taxon>Camelina</taxon>
    </lineage>
</organism>
<evidence type="ECO:0000313" key="3">
    <source>
        <dbReference type="Proteomes" id="UP000694864"/>
    </source>
</evidence>
<dbReference type="Proteomes" id="UP000694864">
    <property type="component" value="Chromosome 15"/>
</dbReference>
<dbReference type="InterPro" id="IPR004252">
    <property type="entry name" value="Probable_transposase_24"/>
</dbReference>
<dbReference type="Pfam" id="PF03004">
    <property type="entry name" value="Transposase_24"/>
    <property type="match status" value="1"/>
</dbReference>
<evidence type="ECO:0000256" key="1">
    <source>
        <dbReference type="SAM" id="Coils"/>
    </source>
</evidence>
<feature type="compositionally biased region" description="Low complexity" evidence="2">
    <location>
        <begin position="13"/>
        <end position="22"/>
    </location>
</feature>
<dbReference type="RefSeq" id="XP_010464785.1">
    <property type="nucleotide sequence ID" value="XM_010466483.2"/>
</dbReference>
<proteinExistence type="predicted"/>